<dbReference type="AlphaFoldDB" id="A0A4Y2HL04"/>
<evidence type="ECO:0000313" key="1">
    <source>
        <dbReference type="EMBL" id="GBM66051.1"/>
    </source>
</evidence>
<comment type="caution">
    <text evidence="1">The sequence shown here is derived from an EMBL/GenBank/DDBJ whole genome shotgun (WGS) entry which is preliminary data.</text>
</comment>
<protein>
    <submittedName>
        <fullName evidence="1">Uncharacterized protein</fullName>
    </submittedName>
</protein>
<reference evidence="1 2" key="1">
    <citation type="journal article" date="2019" name="Sci. Rep.">
        <title>Orb-weaving spider Araneus ventricosus genome elucidates the spidroin gene catalogue.</title>
        <authorList>
            <person name="Kono N."/>
            <person name="Nakamura H."/>
            <person name="Ohtoshi R."/>
            <person name="Moran D.A.P."/>
            <person name="Shinohara A."/>
            <person name="Yoshida Y."/>
            <person name="Fujiwara M."/>
            <person name="Mori M."/>
            <person name="Tomita M."/>
            <person name="Arakawa K."/>
        </authorList>
    </citation>
    <scope>NUCLEOTIDE SEQUENCE [LARGE SCALE GENOMIC DNA]</scope>
</reference>
<evidence type="ECO:0000313" key="2">
    <source>
        <dbReference type="Proteomes" id="UP000499080"/>
    </source>
</evidence>
<accession>A0A4Y2HL04</accession>
<gene>
    <name evidence="1" type="ORF">AVEN_181128_1</name>
</gene>
<dbReference type="Proteomes" id="UP000499080">
    <property type="component" value="Unassembled WGS sequence"/>
</dbReference>
<keyword evidence="2" id="KW-1185">Reference proteome</keyword>
<proteinExistence type="predicted"/>
<dbReference type="EMBL" id="BGPR01002004">
    <property type="protein sequence ID" value="GBM66051.1"/>
    <property type="molecule type" value="Genomic_DNA"/>
</dbReference>
<name>A0A4Y2HL04_ARAVE</name>
<sequence length="146" mass="16509">MGFSLRFSKDSTLPKPHSVLMGHTNPLCYGLPPHHLLPYGTTQPTSASMVPQRSLQCKVKKEDPLLSVESNAIVPFPQSWPTFSQIAISVTEHPLPPAMREFKTNQTSTVHPASSSLHPFLWRWKISFHQFNIQFRPSFPLQPIIP</sequence>
<organism evidence="1 2">
    <name type="scientific">Araneus ventricosus</name>
    <name type="common">Orbweaver spider</name>
    <name type="synonym">Epeira ventricosa</name>
    <dbReference type="NCBI Taxonomy" id="182803"/>
    <lineage>
        <taxon>Eukaryota</taxon>
        <taxon>Metazoa</taxon>
        <taxon>Ecdysozoa</taxon>
        <taxon>Arthropoda</taxon>
        <taxon>Chelicerata</taxon>
        <taxon>Arachnida</taxon>
        <taxon>Araneae</taxon>
        <taxon>Araneomorphae</taxon>
        <taxon>Entelegynae</taxon>
        <taxon>Araneoidea</taxon>
        <taxon>Araneidae</taxon>
        <taxon>Araneus</taxon>
    </lineage>
</organism>